<proteinExistence type="predicted"/>
<feature type="region of interest" description="Disordered" evidence="1">
    <location>
        <begin position="1"/>
        <end position="170"/>
    </location>
</feature>
<evidence type="ECO:0000256" key="1">
    <source>
        <dbReference type="SAM" id="MobiDB-lite"/>
    </source>
</evidence>
<dbReference type="AlphaFoldDB" id="A0A9N8YSZ2"/>
<keyword evidence="3" id="KW-1185">Reference proteome</keyword>
<sequence>MSQKNSIESPDSPKPSEEDKTKRGFSMSFQSSKTKIVGNKAFIKKRRITDDQEETEQPPKVEYITVFEDKKSKGLNSKRKGPNRTNSSKQDTKNTKDSEDIFPEFLTNNSGLSFGLNIMKKPAKDPNEKRESILAKIKDFKSNQQEEQPDNNQDTNSISNEKVEPEKSIKEKAFEELLKKLEKEETAEERVERKSSFKV</sequence>
<evidence type="ECO:0000313" key="2">
    <source>
        <dbReference type="EMBL" id="CAG8446758.1"/>
    </source>
</evidence>
<organism evidence="2 3">
    <name type="scientific">Funneliformis caledonium</name>
    <dbReference type="NCBI Taxonomy" id="1117310"/>
    <lineage>
        <taxon>Eukaryota</taxon>
        <taxon>Fungi</taxon>
        <taxon>Fungi incertae sedis</taxon>
        <taxon>Mucoromycota</taxon>
        <taxon>Glomeromycotina</taxon>
        <taxon>Glomeromycetes</taxon>
        <taxon>Glomerales</taxon>
        <taxon>Glomeraceae</taxon>
        <taxon>Funneliformis</taxon>
    </lineage>
</organism>
<feature type="compositionally biased region" description="Low complexity" evidence="1">
    <location>
        <begin position="143"/>
        <end position="156"/>
    </location>
</feature>
<feature type="compositionally biased region" description="Basic and acidic residues" evidence="1">
    <location>
        <begin position="122"/>
        <end position="141"/>
    </location>
</feature>
<comment type="caution">
    <text evidence="2">The sequence shown here is derived from an EMBL/GenBank/DDBJ whole genome shotgun (WGS) entry which is preliminary data.</text>
</comment>
<feature type="compositionally biased region" description="Basic and acidic residues" evidence="1">
    <location>
        <begin position="90"/>
        <end position="99"/>
    </location>
</feature>
<reference evidence="2" key="1">
    <citation type="submission" date="2021-06" db="EMBL/GenBank/DDBJ databases">
        <authorList>
            <person name="Kallberg Y."/>
            <person name="Tangrot J."/>
            <person name="Rosling A."/>
        </authorList>
    </citation>
    <scope>NUCLEOTIDE SEQUENCE</scope>
    <source>
        <strain evidence="2">UK204</strain>
    </source>
</reference>
<name>A0A9N8YSZ2_9GLOM</name>
<protein>
    <submittedName>
        <fullName evidence="2">17657_t:CDS:1</fullName>
    </submittedName>
</protein>
<dbReference type="OrthoDB" id="2437134at2759"/>
<feature type="compositionally biased region" description="Basic and acidic residues" evidence="1">
    <location>
        <begin position="161"/>
        <end position="170"/>
    </location>
</feature>
<evidence type="ECO:0000313" key="3">
    <source>
        <dbReference type="Proteomes" id="UP000789570"/>
    </source>
</evidence>
<accession>A0A9N8YSZ2</accession>
<gene>
    <name evidence="2" type="ORF">FCALED_LOCUS953</name>
</gene>
<dbReference type="EMBL" id="CAJVPQ010000111">
    <property type="protein sequence ID" value="CAG8446758.1"/>
    <property type="molecule type" value="Genomic_DNA"/>
</dbReference>
<dbReference type="Proteomes" id="UP000789570">
    <property type="component" value="Unassembled WGS sequence"/>
</dbReference>